<gene>
    <name evidence="3" type="ORF">NCTC10295_02255</name>
</gene>
<dbReference type="Pfam" id="PF13343">
    <property type="entry name" value="SBP_bac_6"/>
    <property type="match status" value="1"/>
</dbReference>
<dbReference type="AlphaFoldDB" id="A0A378UJ89"/>
<sequence>MKANKTLAAFGIAALAAAAQVQAVGVETQSMDQLYRAALKEGGRLVVYAGGDTPEQQNGIKAAFEKRFPGMTLDTVVDYSKVHDARIDWQLTNKNVVADVVQLQTLQDFPRWKSEGVLLKYKPIGWDKVYKEFKDQDGAWTGVFVDAFSNVSNQSALGGVKAPREANDYLNPALKGKIISTYPNDDDAVLFWYKQTIDRHGWSWLENLMKQQPHFVRGTQAPADEVESGKYAATFSTDGMLKPDASAASRFILPEKDGFVAWAQRAAILKDAQHPAAAKLYLSWLLDKDTQQNVWYMWPVRTDVAPPAGYKHIWQYPNANLKEFERFMADRDGAERFRAQVALYVGDVQGESSAGVLGFTPVKALR</sequence>
<accession>A0A378UJ89</accession>
<protein>
    <submittedName>
        <fullName evidence="3">2-aminoethylphosphonate ABC transporter substrate-binding protein</fullName>
    </submittedName>
</protein>
<dbReference type="Gene3D" id="3.40.190.10">
    <property type="entry name" value="Periplasmic binding protein-like II"/>
    <property type="match status" value="2"/>
</dbReference>
<organism evidence="3 4">
    <name type="scientific">Bergeriella denitrificans</name>
    <name type="common">Neisseria denitrificans</name>
    <dbReference type="NCBI Taxonomy" id="494"/>
    <lineage>
        <taxon>Bacteria</taxon>
        <taxon>Pseudomonadati</taxon>
        <taxon>Pseudomonadota</taxon>
        <taxon>Betaproteobacteria</taxon>
        <taxon>Neisseriales</taxon>
        <taxon>Neisseriaceae</taxon>
        <taxon>Bergeriella</taxon>
    </lineage>
</organism>
<evidence type="ECO:0000256" key="2">
    <source>
        <dbReference type="SAM" id="SignalP"/>
    </source>
</evidence>
<dbReference type="Proteomes" id="UP000254651">
    <property type="component" value="Unassembled WGS sequence"/>
</dbReference>
<dbReference type="PANTHER" id="PTHR30006:SF2">
    <property type="entry name" value="ABC TRANSPORTER SUBSTRATE-BINDING PROTEIN"/>
    <property type="match status" value="1"/>
</dbReference>
<dbReference type="PANTHER" id="PTHR30006">
    <property type="entry name" value="THIAMINE-BINDING PERIPLASMIC PROTEIN-RELATED"/>
    <property type="match status" value="1"/>
</dbReference>
<evidence type="ECO:0000313" key="4">
    <source>
        <dbReference type="Proteomes" id="UP000254651"/>
    </source>
</evidence>
<evidence type="ECO:0000313" key="3">
    <source>
        <dbReference type="EMBL" id="STZ77438.1"/>
    </source>
</evidence>
<keyword evidence="1 2" id="KW-0732">Signal</keyword>
<feature type="chain" id="PRO_5016764344" evidence="2">
    <location>
        <begin position="24"/>
        <end position="366"/>
    </location>
</feature>
<keyword evidence="4" id="KW-1185">Reference proteome</keyword>
<evidence type="ECO:0000256" key="1">
    <source>
        <dbReference type="ARBA" id="ARBA00022729"/>
    </source>
</evidence>
<dbReference type="RefSeq" id="WP_066078123.1">
    <property type="nucleotide sequence ID" value="NZ_CP181246.1"/>
</dbReference>
<feature type="signal peptide" evidence="2">
    <location>
        <begin position="1"/>
        <end position="23"/>
    </location>
</feature>
<reference evidence="3 4" key="1">
    <citation type="submission" date="2018-06" db="EMBL/GenBank/DDBJ databases">
        <authorList>
            <consortium name="Pathogen Informatics"/>
            <person name="Doyle S."/>
        </authorList>
    </citation>
    <scope>NUCLEOTIDE SEQUENCE [LARGE SCALE GENOMIC DNA]</scope>
    <source>
        <strain evidence="3 4">NCTC10295</strain>
    </source>
</reference>
<proteinExistence type="predicted"/>
<dbReference type="SUPFAM" id="SSF53850">
    <property type="entry name" value="Periplasmic binding protein-like II"/>
    <property type="match status" value="1"/>
</dbReference>
<dbReference type="EMBL" id="UGQS01000002">
    <property type="protein sequence ID" value="STZ77438.1"/>
    <property type="molecule type" value="Genomic_DNA"/>
</dbReference>
<name>A0A378UJ89_BERDE</name>